<dbReference type="STRING" id="212667.VFDL14_18720"/>
<name>A0A066UM53_9VIBR</name>
<dbReference type="PROSITE" id="PS51300">
    <property type="entry name" value="NIRD"/>
    <property type="match status" value="1"/>
</dbReference>
<dbReference type="Pfam" id="PF13806">
    <property type="entry name" value="Rieske_2"/>
    <property type="match status" value="1"/>
</dbReference>
<evidence type="ECO:0000256" key="2">
    <source>
        <dbReference type="ARBA" id="ARBA00023063"/>
    </source>
</evidence>
<dbReference type="Gene3D" id="2.102.10.10">
    <property type="entry name" value="Rieske [2Fe-2S] iron-sulphur domain"/>
    <property type="match status" value="1"/>
</dbReference>
<dbReference type="EMBL" id="VXDD01000003">
    <property type="protein sequence ID" value="KAB0301845.1"/>
    <property type="molecule type" value="Genomic_DNA"/>
</dbReference>
<sequence length="114" mass="12569">MENWTTVCSQEDLTPNAGVCAKVADHQVAIFYCKRSDKIYGLSNFDPIGKANVMSRGIIGSLSGEPYVASPLYKQHYHLETGACLEEPEHALTRFEVRRQGNDIQVLAPEALAS</sequence>
<dbReference type="GO" id="GO:0042128">
    <property type="term" value="P:nitrate assimilation"/>
    <property type="evidence" value="ECO:0007669"/>
    <property type="project" value="UniProtKB-KW"/>
</dbReference>
<dbReference type="AlphaFoldDB" id="A0A066UM53"/>
<dbReference type="PANTHER" id="PTHR40562:SF1">
    <property type="entry name" value="NITRITE REDUCTASE (NADH) SMALL SUBUNIT"/>
    <property type="match status" value="1"/>
</dbReference>
<dbReference type="CDD" id="cd03529">
    <property type="entry name" value="Rieske_NirD"/>
    <property type="match status" value="1"/>
</dbReference>
<dbReference type="Proteomes" id="UP000326789">
    <property type="component" value="Unassembled WGS sequence"/>
</dbReference>
<dbReference type="InterPro" id="IPR012748">
    <property type="entry name" value="Rieske-like_NirD"/>
</dbReference>
<dbReference type="OrthoDB" id="516687at2"/>
<evidence type="ECO:0000313" key="4">
    <source>
        <dbReference type="EMBL" id="KAB0292087.1"/>
    </source>
</evidence>
<keyword evidence="2" id="KW-0534">Nitrate assimilation</keyword>
<dbReference type="GO" id="GO:0008942">
    <property type="term" value="F:nitrite reductase [NAD(P)H] activity"/>
    <property type="evidence" value="ECO:0007669"/>
    <property type="project" value="InterPro"/>
</dbReference>
<evidence type="ECO:0000259" key="3">
    <source>
        <dbReference type="Pfam" id="PF13806"/>
    </source>
</evidence>
<dbReference type="NCBIfam" id="TIGR02378">
    <property type="entry name" value="nirD_assim_sml"/>
    <property type="match status" value="1"/>
</dbReference>
<feature type="domain" description="Rieske-like [2Fe-2S]" evidence="3">
    <location>
        <begin position="3"/>
        <end position="106"/>
    </location>
</feature>
<evidence type="ECO:0000313" key="7">
    <source>
        <dbReference type="Proteomes" id="UP000027219"/>
    </source>
</evidence>
<comment type="caution">
    <text evidence="6">The sequence shown here is derived from an EMBL/GenBank/DDBJ whole genome shotgun (WGS) entry which is preliminary data.</text>
</comment>
<evidence type="ECO:0000313" key="5">
    <source>
        <dbReference type="EMBL" id="KAB0301845.1"/>
    </source>
</evidence>
<gene>
    <name evidence="4" type="primary">nirD</name>
    <name evidence="4" type="ORF">F2P58_02845</name>
    <name evidence="5" type="ORF">F2Z80_22700</name>
    <name evidence="6" type="ORF">VFDL14_18720</name>
</gene>
<evidence type="ECO:0000256" key="1">
    <source>
        <dbReference type="ARBA" id="ARBA00023002"/>
    </source>
</evidence>
<dbReference type="PANTHER" id="PTHR40562">
    <property type="match status" value="1"/>
</dbReference>
<proteinExistence type="predicted"/>
<evidence type="ECO:0000313" key="8">
    <source>
        <dbReference type="Proteomes" id="UP000326687"/>
    </source>
</evidence>
<dbReference type="InterPro" id="IPR017881">
    <property type="entry name" value="NirD"/>
</dbReference>
<evidence type="ECO:0000313" key="6">
    <source>
        <dbReference type="EMBL" id="KDN26967.1"/>
    </source>
</evidence>
<reference evidence="4 9" key="3">
    <citation type="submission" date="2019-09" db="EMBL/GenBank/DDBJ databases">
        <title>Whole genome sequence of Vibrio fortis.</title>
        <authorList>
            <person name="Das S.K."/>
        </authorList>
    </citation>
    <scope>NUCLEOTIDE SEQUENCE [LARGE SCALE GENOMIC DNA]</scope>
    <source>
        <strain evidence="4 9">AN60</strain>
    </source>
</reference>
<organism evidence="6 7">
    <name type="scientific">Vibrio fortis</name>
    <dbReference type="NCBI Taxonomy" id="212667"/>
    <lineage>
        <taxon>Bacteria</taxon>
        <taxon>Pseudomonadati</taxon>
        <taxon>Pseudomonadota</taxon>
        <taxon>Gammaproteobacteria</taxon>
        <taxon>Vibrionales</taxon>
        <taxon>Vibrionaceae</taxon>
        <taxon>Vibrio</taxon>
    </lineage>
</organism>
<accession>A0A066UM53</accession>
<dbReference type="Proteomes" id="UP000027219">
    <property type="component" value="Unassembled WGS sequence"/>
</dbReference>
<keyword evidence="1" id="KW-0560">Oxidoreductase</keyword>
<dbReference type="EMBL" id="VWSE01000002">
    <property type="protein sequence ID" value="KAB0292087.1"/>
    <property type="molecule type" value="Genomic_DNA"/>
</dbReference>
<reference evidence="6 7" key="1">
    <citation type="submission" date="2014-02" db="EMBL/GenBank/DDBJ databases">
        <title>Vibrio fortis Dalian14 Genome Sequencing.</title>
        <authorList>
            <person name="Wang Y."/>
            <person name="Song L."/>
            <person name="Liu G."/>
            <person name="Ding J."/>
        </authorList>
    </citation>
    <scope>NUCLEOTIDE SEQUENCE [LARGE SCALE GENOMIC DNA]</scope>
    <source>
        <strain evidence="6 7">Dalian14</strain>
    </source>
</reference>
<dbReference type="InterPro" id="IPR036922">
    <property type="entry name" value="Rieske_2Fe-2S_sf"/>
</dbReference>
<dbReference type="EMBL" id="JFFR01000027">
    <property type="protein sequence ID" value="KDN26967.1"/>
    <property type="molecule type" value="Genomic_DNA"/>
</dbReference>
<dbReference type="GO" id="GO:0051537">
    <property type="term" value="F:2 iron, 2 sulfur cluster binding"/>
    <property type="evidence" value="ECO:0007669"/>
    <property type="project" value="InterPro"/>
</dbReference>
<dbReference type="RefSeq" id="WP_032552319.1">
    <property type="nucleotide sequence ID" value="NZ_JATABQ010000060.1"/>
</dbReference>
<evidence type="ECO:0000313" key="9">
    <source>
        <dbReference type="Proteomes" id="UP000326789"/>
    </source>
</evidence>
<reference evidence="5 8" key="2">
    <citation type="submission" date="2019-09" db="EMBL/GenBank/DDBJ databases">
        <title>Vibrio Fortis S7-72.</title>
        <authorList>
            <person name="Das S.K."/>
        </authorList>
    </citation>
    <scope>NUCLEOTIDE SEQUENCE [LARGE SCALE GENOMIC DNA]</scope>
    <source>
        <strain evidence="5 8">S7-72</strain>
    </source>
</reference>
<protein>
    <submittedName>
        <fullName evidence="4 6">Nitrite reductase</fullName>
    </submittedName>
</protein>
<dbReference type="SUPFAM" id="SSF50022">
    <property type="entry name" value="ISP domain"/>
    <property type="match status" value="1"/>
</dbReference>
<dbReference type="Proteomes" id="UP000326687">
    <property type="component" value="Unassembled WGS sequence"/>
</dbReference>
<keyword evidence="7" id="KW-1185">Reference proteome</keyword>